<organism evidence="1">
    <name type="scientific">Myoviridae sp. ctv1i11</name>
    <dbReference type="NCBI Taxonomy" id="2826709"/>
    <lineage>
        <taxon>Viruses</taxon>
        <taxon>Duplodnaviria</taxon>
        <taxon>Heunggongvirae</taxon>
        <taxon>Uroviricota</taxon>
        <taxon>Caudoviricetes</taxon>
    </lineage>
</organism>
<dbReference type="EMBL" id="BK014992">
    <property type="protein sequence ID" value="DAD86022.1"/>
    <property type="molecule type" value="Genomic_DNA"/>
</dbReference>
<name>A0A8S5MUK2_9CAUD</name>
<evidence type="ECO:0000313" key="1">
    <source>
        <dbReference type="EMBL" id="DAD86022.1"/>
    </source>
</evidence>
<proteinExistence type="predicted"/>
<sequence>MQTIPLAVIANRWVEAIKDNDHINEFCKAKYGKDLSIFVGYDDAGAPLEEDCPCVIVLMDSKSEGLADSYSYTLQLVWGVHRKEAERNGRVITYTGAFETDELGQLLIECIMAVNPNYPVINIDYETDNVSWRPVYPGKATFTIEIPHVIGGHVEY</sequence>
<reference evidence="1" key="1">
    <citation type="journal article" date="2021" name="Proc. Natl. Acad. Sci. U.S.A.">
        <title>A Catalog of Tens of Thousands of Viruses from Human Metagenomes Reveals Hidden Associations with Chronic Diseases.</title>
        <authorList>
            <person name="Tisza M.J."/>
            <person name="Buck C.B."/>
        </authorList>
    </citation>
    <scope>NUCLEOTIDE SEQUENCE</scope>
    <source>
        <strain evidence="1">Ctv1i11</strain>
    </source>
</reference>
<accession>A0A8S5MUK2</accession>
<protein>
    <submittedName>
        <fullName evidence="1">Uncharacterized protein</fullName>
    </submittedName>
</protein>